<evidence type="ECO:0000313" key="4">
    <source>
        <dbReference type="EMBL" id="KAF2280038.1"/>
    </source>
</evidence>
<keyword evidence="2" id="KW-0472">Membrane</keyword>
<dbReference type="OrthoDB" id="2128064at2759"/>
<feature type="transmembrane region" description="Helical" evidence="2">
    <location>
        <begin position="110"/>
        <end position="132"/>
    </location>
</feature>
<dbReference type="InterPro" id="IPR025509">
    <property type="entry name" value="DUF4396"/>
</dbReference>
<name>A0A6A6JW48_WESOR</name>
<sequence length="184" mass="19899">MCRQGSLGSHRRPKSSMEKTTASSCSKAATSSSPTKSQFWTSGPTWRRAALNTLRCLAGCTVGDFSAMWYLQAFHPAIGMEAIMVISMAAGISSSMLLETALLRFGRDRLPWVAAAKTAGGMSIISMVTMELAENTVDYHLTGGLVQFDSPAFWAAAVLSVSTGFIAPLPYNYLRLRKYSKACH</sequence>
<dbReference type="Proteomes" id="UP000800097">
    <property type="component" value="Unassembled WGS sequence"/>
</dbReference>
<evidence type="ECO:0000256" key="1">
    <source>
        <dbReference type="SAM" id="MobiDB-lite"/>
    </source>
</evidence>
<proteinExistence type="predicted"/>
<evidence type="ECO:0000259" key="3">
    <source>
        <dbReference type="Pfam" id="PF14342"/>
    </source>
</evidence>
<evidence type="ECO:0000313" key="5">
    <source>
        <dbReference type="Proteomes" id="UP000800097"/>
    </source>
</evidence>
<dbReference type="Pfam" id="PF14342">
    <property type="entry name" value="DUF4396"/>
    <property type="match status" value="1"/>
</dbReference>
<evidence type="ECO:0000256" key="2">
    <source>
        <dbReference type="SAM" id="Phobius"/>
    </source>
</evidence>
<reference evidence="4" key="1">
    <citation type="journal article" date="2020" name="Stud. Mycol.">
        <title>101 Dothideomycetes genomes: a test case for predicting lifestyles and emergence of pathogens.</title>
        <authorList>
            <person name="Haridas S."/>
            <person name="Albert R."/>
            <person name="Binder M."/>
            <person name="Bloem J."/>
            <person name="Labutti K."/>
            <person name="Salamov A."/>
            <person name="Andreopoulos B."/>
            <person name="Baker S."/>
            <person name="Barry K."/>
            <person name="Bills G."/>
            <person name="Bluhm B."/>
            <person name="Cannon C."/>
            <person name="Castanera R."/>
            <person name="Culley D."/>
            <person name="Daum C."/>
            <person name="Ezra D."/>
            <person name="Gonzalez J."/>
            <person name="Henrissat B."/>
            <person name="Kuo A."/>
            <person name="Liang C."/>
            <person name="Lipzen A."/>
            <person name="Lutzoni F."/>
            <person name="Magnuson J."/>
            <person name="Mondo S."/>
            <person name="Nolan M."/>
            <person name="Ohm R."/>
            <person name="Pangilinan J."/>
            <person name="Park H.-J."/>
            <person name="Ramirez L."/>
            <person name="Alfaro M."/>
            <person name="Sun H."/>
            <person name="Tritt A."/>
            <person name="Yoshinaga Y."/>
            <person name="Zwiers L.-H."/>
            <person name="Turgeon B."/>
            <person name="Goodwin S."/>
            <person name="Spatafora J."/>
            <person name="Crous P."/>
            <person name="Grigoriev I."/>
        </authorList>
    </citation>
    <scope>NUCLEOTIDE SEQUENCE</scope>
    <source>
        <strain evidence="4">CBS 379.55</strain>
    </source>
</reference>
<feature type="domain" description="DUF4396" evidence="3">
    <location>
        <begin position="45"/>
        <end position="181"/>
    </location>
</feature>
<keyword evidence="2" id="KW-0812">Transmembrane</keyword>
<protein>
    <recommendedName>
        <fullName evidence="3">DUF4396 domain-containing protein</fullName>
    </recommendedName>
</protein>
<organism evidence="4 5">
    <name type="scientific">Westerdykella ornata</name>
    <dbReference type="NCBI Taxonomy" id="318751"/>
    <lineage>
        <taxon>Eukaryota</taxon>
        <taxon>Fungi</taxon>
        <taxon>Dikarya</taxon>
        <taxon>Ascomycota</taxon>
        <taxon>Pezizomycotina</taxon>
        <taxon>Dothideomycetes</taxon>
        <taxon>Pleosporomycetidae</taxon>
        <taxon>Pleosporales</taxon>
        <taxon>Sporormiaceae</taxon>
        <taxon>Westerdykella</taxon>
    </lineage>
</organism>
<dbReference type="GeneID" id="54548344"/>
<feature type="transmembrane region" description="Helical" evidence="2">
    <location>
        <begin position="152"/>
        <end position="171"/>
    </location>
</feature>
<keyword evidence="2" id="KW-1133">Transmembrane helix</keyword>
<dbReference type="EMBL" id="ML986485">
    <property type="protein sequence ID" value="KAF2280038.1"/>
    <property type="molecule type" value="Genomic_DNA"/>
</dbReference>
<feature type="compositionally biased region" description="Low complexity" evidence="1">
    <location>
        <begin position="19"/>
        <end position="37"/>
    </location>
</feature>
<gene>
    <name evidence="4" type="ORF">EI97DRAFT_369102</name>
</gene>
<dbReference type="RefSeq" id="XP_033657577.1">
    <property type="nucleotide sequence ID" value="XM_033795169.1"/>
</dbReference>
<feature type="transmembrane region" description="Helical" evidence="2">
    <location>
        <begin position="77"/>
        <end position="98"/>
    </location>
</feature>
<keyword evidence="5" id="KW-1185">Reference proteome</keyword>
<dbReference type="AlphaFoldDB" id="A0A6A6JW48"/>
<feature type="region of interest" description="Disordered" evidence="1">
    <location>
        <begin position="1"/>
        <end position="41"/>
    </location>
</feature>
<accession>A0A6A6JW48</accession>